<dbReference type="InterPro" id="IPR000489">
    <property type="entry name" value="Pterin-binding_dom"/>
</dbReference>
<evidence type="ECO:0000256" key="2">
    <source>
        <dbReference type="ARBA" id="ARBA00001946"/>
    </source>
</evidence>
<feature type="domain" description="Pterin-binding" evidence="10">
    <location>
        <begin position="8"/>
        <end position="266"/>
    </location>
</feature>
<evidence type="ECO:0000256" key="5">
    <source>
        <dbReference type="ARBA" id="ARBA00022679"/>
    </source>
</evidence>
<dbReference type="Gene3D" id="3.30.1130.10">
    <property type="match status" value="1"/>
</dbReference>
<dbReference type="InterPro" id="IPR006156">
    <property type="entry name" value="Dihydroneopterin_aldolase"/>
</dbReference>
<proteinExistence type="inferred from homology"/>
<comment type="similarity">
    <text evidence="9">Belongs to the DHNA family.</text>
</comment>
<evidence type="ECO:0000256" key="9">
    <source>
        <dbReference type="RuleBase" id="RU362079"/>
    </source>
</evidence>
<reference evidence="12" key="1">
    <citation type="journal article" date="2019" name="Int. J. Syst. Evol. Microbiol.">
        <title>The Global Catalogue of Microorganisms (GCM) 10K type strain sequencing project: providing services to taxonomists for standard genome sequencing and annotation.</title>
        <authorList>
            <consortium name="The Broad Institute Genomics Platform"/>
            <consortium name="The Broad Institute Genome Sequencing Center for Infectious Disease"/>
            <person name="Wu L."/>
            <person name="Ma J."/>
        </authorList>
    </citation>
    <scope>NUCLEOTIDE SEQUENCE [LARGE SCALE GENOMIC DNA]</scope>
    <source>
        <strain evidence="12">JCM 3367</strain>
    </source>
</reference>
<dbReference type="InterPro" id="IPR043133">
    <property type="entry name" value="GTP-CH-I_C/QueF"/>
</dbReference>
<dbReference type="Pfam" id="PF02152">
    <property type="entry name" value="FolB"/>
    <property type="match status" value="1"/>
</dbReference>
<evidence type="ECO:0000313" key="12">
    <source>
        <dbReference type="Proteomes" id="UP001499978"/>
    </source>
</evidence>
<comment type="catalytic activity">
    <reaction evidence="1">
        <text>(7,8-dihydropterin-6-yl)methyl diphosphate + 4-aminobenzoate = 7,8-dihydropteroate + diphosphate</text>
        <dbReference type="Rhea" id="RHEA:19949"/>
        <dbReference type="ChEBI" id="CHEBI:17836"/>
        <dbReference type="ChEBI" id="CHEBI:17839"/>
        <dbReference type="ChEBI" id="CHEBI:33019"/>
        <dbReference type="ChEBI" id="CHEBI:72950"/>
        <dbReference type="EC" id="2.5.1.15"/>
    </reaction>
</comment>
<comment type="pathway">
    <text evidence="3">Cofactor biosynthesis; tetrahydrofolate biosynthesis; 7,8-dihydrofolate from 2-amino-4-hydroxy-6-hydroxymethyl-7,8-dihydropteridine diphosphate and 4-aminobenzoate: step 1/2.</text>
</comment>
<dbReference type="PROSITE" id="PS00793">
    <property type="entry name" value="DHPS_2"/>
    <property type="match status" value="1"/>
</dbReference>
<dbReference type="SUPFAM" id="SSF55620">
    <property type="entry name" value="Tetrahydrobiopterin biosynthesis enzymes-like"/>
    <property type="match status" value="1"/>
</dbReference>
<keyword evidence="12" id="KW-1185">Reference proteome</keyword>
<evidence type="ECO:0000256" key="8">
    <source>
        <dbReference type="ARBA" id="ARBA00022909"/>
    </source>
</evidence>
<evidence type="ECO:0000313" key="11">
    <source>
        <dbReference type="EMBL" id="GAA2518941.1"/>
    </source>
</evidence>
<comment type="catalytic activity">
    <reaction evidence="9">
        <text>7,8-dihydroneopterin = 6-hydroxymethyl-7,8-dihydropterin + glycolaldehyde</text>
        <dbReference type="Rhea" id="RHEA:10540"/>
        <dbReference type="ChEBI" id="CHEBI:17001"/>
        <dbReference type="ChEBI" id="CHEBI:17071"/>
        <dbReference type="ChEBI" id="CHEBI:44841"/>
        <dbReference type="EC" id="4.1.2.25"/>
    </reaction>
</comment>
<dbReference type="NCBIfam" id="TIGR00526">
    <property type="entry name" value="folB_dom"/>
    <property type="match status" value="1"/>
</dbReference>
<gene>
    <name evidence="11" type="ORF">GCM10010201_15000</name>
</gene>
<dbReference type="InterPro" id="IPR045031">
    <property type="entry name" value="DHP_synth-like"/>
</dbReference>
<comment type="pathway">
    <text evidence="9">Cofactor biosynthesis; tetrahydrofolate biosynthesis; 2-amino-4-hydroxy-6-hydroxymethyl-7,8-dihydropteridine diphosphate from 7,8-dihydroneopterin triphosphate: step 3/4.</text>
</comment>
<dbReference type="InterPro" id="IPR011005">
    <property type="entry name" value="Dihydropteroate_synth-like_sf"/>
</dbReference>
<dbReference type="CDD" id="cd00739">
    <property type="entry name" value="DHPS"/>
    <property type="match status" value="1"/>
</dbReference>
<evidence type="ECO:0000256" key="3">
    <source>
        <dbReference type="ARBA" id="ARBA00004763"/>
    </source>
</evidence>
<protein>
    <recommendedName>
        <fullName evidence="9">7,8-dihydroneopterin aldolase</fullName>
        <ecNumber evidence="9">4.1.2.25</ecNumber>
    </recommendedName>
</protein>
<evidence type="ECO:0000256" key="6">
    <source>
        <dbReference type="ARBA" id="ARBA00022723"/>
    </source>
</evidence>
<keyword evidence="9" id="KW-0456">Lyase</keyword>
<dbReference type="SUPFAM" id="SSF51717">
    <property type="entry name" value="Dihydropteroate synthetase-like"/>
    <property type="match status" value="1"/>
</dbReference>
<dbReference type="PROSITE" id="PS00792">
    <property type="entry name" value="DHPS_1"/>
    <property type="match status" value="1"/>
</dbReference>
<dbReference type="NCBIfam" id="TIGR01496">
    <property type="entry name" value="DHPS"/>
    <property type="match status" value="1"/>
</dbReference>
<keyword evidence="7" id="KW-0460">Magnesium</keyword>
<keyword evidence="5" id="KW-0808">Transferase</keyword>
<dbReference type="EMBL" id="BAAARY010000005">
    <property type="protein sequence ID" value="GAA2518941.1"/>
    <property type="molecule type" value="Genomic_DNA"/>
</dbReference>
<comment type="caution">
    <text evidence="11">The sequence shown here is derived from an EMBL/GenBank/DDBJ whole genome shotgun (WGS) entry which is preliminary data.</text>
</comment>
<dbReference type="Proteomes" id="UP001499978">
    <property type="component" value="Unassembled WGS sequence"/>
</dbReference>
<dbReference type="PANTHER" id="PTHR20941">
    <property type="entry name" value="FOLATE SYNTHESIS PROTEINS"/>
    <property type="match status" value="1"/>
</dbReference>
<sequence>MTPLPPSPVVMGVLNVTPDSFSDGGRYADRAAAVAHGVALRDDGAALVDVGGESTRPGADRVDAATERDRVVPVIGELAAAGVAVSVDTTRASVAAAALAAGAVVVNDVSGGLADPDMARVIADAGCPWVLMHWRGHSRDMARLARYDDVVADVITELSQRVDAALAAGVAADRLILDPGLGFAKSAEHNWAISARLPELVALGYPVLYGASRKSHLGALLVGPDGTPRPASGRDAATVATSVLAMAAGAWGVRVHDVRSTVDALAVWQATARAGYARGRPAGAPTPALPVTDRIALTGLRARGRHGVFAHERRDGQDFVVDAVLELNLSAAARSDDLADTVDYGALAQRLAATITGPPVNLIETLADRLVGQCLADPRVRAATVTVHKPAAPIPLDFTDVAVTARRTAGHRPASHADVSPGAAR</sequence>
<comment type="cofactor">
    <cofactor evidence="2">
        <name>Mg(2+)</name>
        <dbReference type="ChEBI" id="CHEBI:18420"/>
    </cofactor>
</comment>
<evidence type="ECO:0000256" key="1">
    <source>
        <dbReference type="ARBA" id="ARBA00000012"/>
    </source>
</evidence>
<dbReference type="EC" id="4.1.2.25" evidence="9"/>
<dbReference type="SMART" id="SM00905">
    <property type="entry name" value="FolB"/>
    <property type="match status" value="1"/>
</dbReference>
<organism evidence="11 12">
    <name type="scientific">Pilimelia columellifera subsp. columellifera</name>
    <dbReference type="NCBI Taxonomy" id="706583"/>
    <lineage>
        <taxon>Bacteria</taxon>
        <taxon>Bacillati</taxon>
        <taxon>Actinomycetota</taxon>
        <taxon>Actinomycetes</taxon>
        <taxon>Micromonosporales</taxon>
        <taxon>Micromonosporaceae</taxon>
        <taxon>Pilimelia</taxon>
    </lineage>
</organism>
<evidence type="ECO:0000259" key="10">
    <source>
        <dbReference type="PROSITE" id="PS50972"/>
    </source>
</evidence>
<keyword evidence="8 9" id="KW-0289">Folate biosynthesis</keyword>
<comment type="similarity">
    <text evidence="4">Belongs to the DHPS family.</text>
</comment>
<name>A0ABP6AMR4_9ACTN</name>
<comment type="function">
    <text evidence="9">Catalyzes the conversion of 7,8-dihydroneopterin to 6-hydroxymethyl-7,8-dihydropterin.</text>
</comment>
<dbReference type="InterPro" id="IPR006390">
    <property type="entry name" value="DHP_synth_dom"/>
</dbReference>
<evidence type="ECO:0000256" key="4">
    <source>
        <dbReference type="ARBA" id="ARBA00009503"/>
    </source>
</evidence>
<dbReference type="Pfam" id="PF00809">
    <property type="entry name" value="Pterin_bind"/>
    <property type="match status" value="1"/>
</dbReference>
<dbReference type="InterPro" id="IPR006157">
    <property type="entry name" value="FolB_dom"/>
</dbReference>
<dbReference type="PROSITE" id="PS50972">
    <property type="entry name" value="PTERIN_BINDING"/>
    <property type="match status" value="1"/>
</dbReference>
<evidence type="ECO:0000256" key="7">
    <source>
        <dbReference type="ARBA" id="ARBA00022842"/>
    </source>
</evidence>
<keyword evidence="6" id="KW-0479">Metal-binding</keyword>
<dbReference type="NCBIfam" id="TIGR00525">
    <property type="entry name" value="folB"/>
    <property type="match status" value="1"/>
</dbReference>
<dbReference type="PANTHER" id="PTHR20941:SF1">
    <property type="entry name" value="FOLIC ACID SYNTHESIS PROTEIN FOL1"/>
    <property type="match status" value="1"/>
</dbReference>
<dbReference type="CDD" id="cd00534">
    <property type="entry name" value="DHNA_DHNTPE"/>
    <property type="match status" value="1"/>
</dbReference>
<dbReference type="Gene3D" id="3.20.20.20">
    <property type="entry name" value="Dihydropteroate synthase-like"/>
    <property type="match status" value="1"/>
</dbReference>
<accession>A0ABP6AMR4</accession>